<dbReference type="AlphaFoldDB" id="K3W843"/>
<dbReference type="Gene3D" id="2.60.120.10">
    <property type="entry name" value="Jelly Rolls"/>
    <property type="match status" value="1"/>
</dbReference>
<organism evidence="1 2">
    <name type="scientific">Globisporangium ultimum (strain ATCC 200006 / CBS 805.95 / DAOM BR144)</name>
    <name type="common">Pythium ultimum</name>
    <dbReference type="NCBI Taxonomy" id="431595"/>
    <lineage>
        <taxon>Eukaryota</taxon>
        <taxon>Sar</taxon>
        <taxon>Stramenopiles</taxon>
        <taxon>Oomycota</taxon>
        <taxon>Peronosporomycetes</taxon>
        <taxon>Pythiales</taxon>
        <taxon>Pythiaceae</taxon>
        <taxon>Globisporangium</taxon>
    </lineage>
</organism>
<reference evidence="1" key="3">
    <citation type="submission" date="2015-02" db="UniProtKB">
        <authorList>
            <consortium name="EnsemblProtists"/>
        </authorList>
    </citation>
    <scope>IDENTIFICATION</scope>
    <source>
        <strain evidence="1">DAOM BR144</strain>
    </source>
</reference>
<keyword evidence="2" id="KW-1185">Reference proteome</keyword>
<dbReference type="InterPro" id="IPR014710">
    <property type="entry name" value="RmlC-like_jellyroll"/>
</dbReference>
<dbReference type="InParanoid" id="K3W843"/>
<dbReference type="HOGENOM" id="CLU_1196936_0_0_1"/>
<reference evidence="2" key="1">
    <citation type="journal article" date="2010" name="Genome Biol.">
        <title>Genome sequence of the necrotrophic plant pathogen Pythium ultimum reveals original pathogenicity mechanisms and effector repertoire.</title>
        <authorList>
            <person name="Levesque C.A."/>
            <person name="Brouwer H."/>
            <person name="Cano L."/>
            <person name="Hamilton J.P."/>
            <person name="Holt C."/>
            <person name="Huitema E."/>
            <person name="Raffaele S."/>
            <person name="Robideau G.P."/>
            <person name="Thines M."/>
            <person name="Win J."/>
            <person name="Zerillo M.M."/>
            <person name="Beakes G.W."/>
            <person name="Boore J.L."/>
            <person name="Busam D."/>
            <person name="Dumas B."/>
            <person name="Ferriera S."/>
            <person name="Fuerstenberg S.I."/>
            <person name="Gachon C.M."/>
            <person name="Gaulin E."/>
            <person name="Govers F."/>
            <person name="Grenville-Briggs L."/>
            <person name="Horner N."/>
            <person name="Hostetler J."/>
            <person name="Jiang R.H."/>
            <person name="Johnson J."/>
            <person name="Krajaejun T."/>
            <person name="Lin H."/>
            <person name="Meijer H.J."/>
            <person name="Moore B."/>
            <person name="Morris P."/>
            <person name="Phuntmart V."/>
            <person name="Puiu D."/>
            <person name="Shetty J."/>
            <person name="Stajich J.E."/>
            <person name="Tripathy S."/>
            <person name="Wawra S."/>
            <person name="van West P."/>
            <person name="Whitty B.R."/>
            <person name="Coutinho P.M."/>
            <person name="Henrissat B."/>
            <person name="Martin F."/>
            <person name="Thomas P.D."/>
            <person name="Tyler B.M."/>
            <person name="De Vries R.P."/>
            <person name="Kamoun S."/>
            <person name="Yandell M."/>
            <person name="Tisserat N."/>
            <person name="Buell C.R."/>
        </authorList>
    </citation>
    <scope>NUCLEOTIDE SEQUENCE</scope>
    <source>
        <strain evidence="2">DAOM:BR144</strain>
    </source>
</reference>
<dbReference type="VEuPathDB" id="FungiDB:PYU1_G001134"/>
<reference evidence="2" key="2">
    <citation type="submission" date="2010-04" db="EMBL/GenBank/DDBJ databases">
        <authorList>
            <person name="Buell R."/>
            <person name="Hamilton J."/>
            <person name="Hostetler J."/>
        </authorList>
    </citation>
    <scope>NUCLEOTIDE SEQUENCE [LARGE SCALE GENOMIC DNA]</scope>
    <source>
        <strain evidence="2">DAOM:BR144</strain>
    </source>
</reference>
<name>K3W843_GLOUD</name>
<dbReference type="eggNOG" id="ENOG502SCYE">
    <property type="taxonomic scope" value="Eukaryota"/>
</dbReference>
<accession>K3W843</accession>
<dbReference type="EMBL" id="GL376620">
    <property type="status" value="NOT_ANNOTATED_CDS"/>
    <property type="molecule type" value="Genomic_DNA"/>
</dbReference>
<sequence>MRITATRTLLQRTPLHRFLHHGGGSVTPSVIVNERIALWSLLPNPDQADCAAQDQTMVDTMLPHRPPFARLFLPMDGPMGVKTEDLWFHDDDHPRQHQRWAAALSNSPSRGFFALSLLTANSAPHAMGLKRDDLQQKPLNAPIATRLLLSNAHINLWDFHVAPQETCPLHEHLLPYVFINRTSGCTRNLDANLQPTGATDFNAGDARFVDPTTQETCCIHAFQNIGTDVIQQYVIEFKT</sequence>
<protein>
    <submittedName>
        <fullName evidence="1">Uncharacterized protein</fullName>
    </submittedName>
</protein>
<evidence type="ECO:0000313" key="2">
    <source>
        <dbReference type="Proteomes" id="UP000019132"/>
    </source>
</evidence>
<evidence type="ECO:0000313" key="1">
    <source>
        <dbReference type="EnsemblProtists" id="PYU1_T001134"/>
    </source>
</evidence>
<proteinExistence type="predicted"/>
<dbReference type="Proteomes" id="UP000019132">
    <property type="component" value="Unassembled WGS sequence"/>
</dbReference>
<dbReference type="EnsemblProtists" id="PYU1_T001134">
    <property type="protein sequence ID" value="PYU1_T001134"/>
    <property type="gene ID" value="PYU1_G001134"/>
</dbReference>